<feature type="transmembrane region" description="Helical" evidence="7">
    <location>
        <begin position="252"/>
        <end position="272"/>
    </location>
</feature>
<keyword evidence="4 7" id="KW-0472">Membrane</keyword>
<evidence type="ECO:0000313" key="9">
    <source>
        <dbReference type="Proteomes" id="UP001289374"/>
    </source>
</evidence>
<keyword evidence="3 7" id="KW-1133">Transmembrane helix</keyword>
<evidence type="ECO:0000256" key="5">
    <source>
        <dbReference type="PIRSR" id="PIRSR604254-1"/>
    </source>
</evidence>
<accession>A0AAE2BPD2</accession>
<keyword evidence="9" id="KW-1185">Reference proteome</keyword>
<feature type="transmembrane region" description="Helical" evidence="7">
    <location>
        <begin position="70"/>
        <end position="90"/>
    </location>
</feature>
<dbReference type="InterPro" id="IPR004254">
    <property type="entry name" value="AdipoR/HlyIII-related"/>
</dbReference>
<evidence type="ECO:0000313" key="8">
    <source>
        <dbReference type="EMBL" id="KAK4392690.1"/>
    </source>
</evidence>
<organism evidence="8 9">
    <name type="scientific">Sesamum angolense</name>
    <dbReference type="NCBI Taxonomy" id="2727404"/>
    <lineage>
        <taxon>Eukaryota</taxon>
        <taxon>Viridiplantae</taxon>
        <taxon>Streptophyta</taxon>
        <taxon>Embryophyta</taxon>
        <taxon>Tracheophyta</taxon>
        <taxon>Spermatophyta</taxon>
        <taxon>Magnoliopsida</taxon>
        <taxon>eudicotyledons</taxon>
        <taxon>Gunneridae</taxon>
        <taxon>Pentapetalae</taxon>
        <taxon>asterids</taxon>
        <taxon>lamiids</taxon>
        <taxon>Lamiales</taxon>
        <taxon>Pedaliaceae</taxon>
        <taxon>Sesamum</taxon>
    </lineage>
</organism>
<dbReference type="Proteomes" id="UP001289374">
    <property type="component" value="Unassembled WGS sequence"/>
</dbReference>
<keyword evidence="5" id="KW-0862">Zinc</keyword>
<dbReference type="GO" id="GO:0009725">
    <property type="term" value="P:response to hormone"/>
    <property type="evidence" value="ECO:0007669"/>
    <property type="project" value="UniProtKB-ARBA"/>
</dbReference>
<dbReference type="PANTHER" id="PTHR20855">
    <property type="entry name" value="ADIPOR/PROGESTIN RECEPTOR-RELATED"/>
    <property type="match status" value="1"/>
</dbReference>
<dbReference type="PANTHER" id="PTHR20855:SF100">
    <property type="entry name" value="HEPTAHELICAL TRANSMEMBRANE PROTEIN 2"/>
    <property type="match status" value="1"/>
</dbReference>
<feature type="binding site" evidence="5">
    <location>
        <position position="173"/>
    </location>
    <ligand>
        <name>Zn(2+)</name>
        <dbReference type="ChEBI" id="CHEBI:29105"/>
    </ligand>
</feature>
<evidence type="ECO:0000256" key="4">
    <source>
        <dbReference type="ARBA" id="ARBA00023136"/>
    </source>
</evidence>
<proteinExistence type="predicted"/>
<feature type="transmembrane region" description="Helical" evidence="7">
    <location>
        <begin position="360"/>
        <end position="380"/>
    </location>
</feature>
<dbReference type="GO" id="GO:0016020">
    <property type="term" value="C:membrane"/>
    <property type="evidence" value="ECO:0007669"/>
    <property type="project" value="UniProtKB-SubCell"/>
</dbReference>
<dbReference type="GO" id="GO:0038023">
    <property type="term" value="F:signaling receptor activity"/>
    <property type="evidence" value="ECO:0007669"/>
    <property type="project" value="TreeGrafter"/>
</dbReference>
<dbReference type="GO" id="GO:0009744">
    <property type="term" value="P:response to sucrose"/>
    <property type="evidence" value="ECO:0007669"/>
    <property type="project" value="UniProtKB-ARBA"/>
</dbReference>
<sequence>MKRRTAKRAARARAGANGGDDNMKKGGRLVKYEALPDYLKDNEFITDYYRCEWPLKDIVLSIFFVHNETLNIWTHLIGFLIFLWLMVMSLTNKMKPENVIAALFGEGSDGWLKTKMMNQSNDSNAIFSESYTTLFAKSTIFGAKEDTNSVPLWPWIVFLVGAMGCLIFSSISHLFACHSRRFYYFFWRLDYTGISLMIVCSFFAPIYYTFSDYPEWRFFYLSSITLVGILVVITLLSPALSSGHFRSFRATLFLCMGFSGVIPAAHAVVLHWGHRQILWSLVYEIVMGLLYGVGAVFYMTRIPERWKPGAFDIVGHSHQIFHVFVVAAALSHSAATMIIMEWRRALQAESVMFIFDACDEAASILTIVLVFLVAKVMWFTDIHIYT</sequence>
<evidence type="ECO:0000256" key="3">
    <source>
        <dbReference type="ARBA" id="ARBA00022989"/>
    </source>
</evidence>
<comment type="subcellular location">
    <subcellularLocation>
        <location evidence="1">Membrane</location>
        <topology evidence="1">Multi-pass membrane protein</topology>
    </subcellularLocation>
</comment>
<feature type="binding site" evidence="5">
    <location>
        <position position="322"/>
    </location>
    <ligand>
        <name>Zn(2+)</name>
        <dbReference type="ChEBI" id="CHEBI:29105"/>
    </ligand>
</feature>
<evidence type="ECO:0000256" key="1">
    <source>
        <dbReference type="ARBA" id="ARBA00004141"/>
    </source>
</evidence>
<feature type="binding site" evidence="5">
    <location>
        <position position="318"/>
    </location>
    <ligand>
        <name>Zn(2+)</name>
        <dbReference type="ChEBI" id="CHEBI:29105"/>
    </ligand>
</feature>
<keyword evidence="2 7" id="KW-0812">Transmembrane</keyword>
<evidence type="ECO:0000256" key="2">
    <source>
        <dbReference type="ARBA" id="ARBA00022692"/>
    </source>
</evidence>
<dbReference type="Pfam" id="PF03006">
    <property type="entry name" value="HlyIII"/>
    <property type="match status" value="1"/>
</dbReference>
<feature type="compositionally biased region" description="Basic residues" evidence="6">
    <location>
        <begin position="1"/>
        <end position="11"/>
    </location>
</feature>
<feature type="transmembrane region" description="Helical" evidence="7">
    <location>
        <begin position="189"/>
        <end position="210"/>
    </location>
</feature>
<comment type="caution">
    <text evidence="8">The sequence shown here is derived from an EMBL/GenBank/DDBJ whole genome shotgun (WGS) entry which is preliminary data.</text>
</comment>
<keyword evidence="5" id="KW-0479">Metal-binding</keyword>
<gene>
    <name evidence="8" type="ORF">Sango_2046800</name>
</gene>
<dbReference type="GO" id="GO:0046872">
    <property type="term" value="F:metal ion binding"/>
    <property type="evidence" value="ECO:0007669"/>
    <property type="project" value="UniProtKB-KW"/>
</dbReference>
<feature type="transmembrane region" description="Helical" evidence="7">
    <location>
        <begin position="320"/>
        <end position="340"/>
    </location>
</feature>
<feature type="transmembrane region" description="Helical" evidence="7">
    <location>
        <begin position="278"/>
        <end position="299"/>
    </location>
</feature>
<evidence type="ECO:0000256" key="6">
    <source>
        <dbReference type="SAM" id="MobiDB-lite"/>
    </source>
</evidence>
<protein>
    <submittedName>
        <fullName evidence="8">Heptahelical transmembrane protein 2</fullName>
    </submittedName>
</protein>
<name>A0AAE2BPD2_9LAMI</name>
<reference evidence="8" key="1">
    <citation type="submission" date="2020-06" db="EMBL/GenBank/DDBJ databases">
        <authorList>
            <person name="Li T."/>
            <person name="Hu X."/>
            <person name="Zhang T."/>
            <person name="Song X."/>
            <person name="Zhang H."/>
            <person name="Dai N."/>
            <person name="Sheng W."/>
            <person name="Hou X."/>
            <person name="Wei L."/>
        </authorList>
    </citation>
    <scope>NUCLEOTIDE SEQUENCE</scope>
    <source>
        <strain evidence="8">K16</strain>
        <tissue evidence="8">Leaf</tissue>
    </source>
</reference>
<evidence type="ECO:0000256" key="7">
    <source>
        <dbReference type="SAM" id="Phobius"/>
    </source>
</evidence>
<reference evidence="8" key="2">
    <citation type="journal article" date="2024" name="Plant">
        <title>Genomic evolution and insights into agronomic trait innovations of Sesamum species.</title>
        <authorList>
            <person name="Miao H."/>
            <person name="Wang L."/>
            <person name="Qu L."/>
            <person name="Liu H."/>
            <person name="Sun Y."/>
            <person name="Le M."/>
            <person name="Wang Q."/>
            <person name="Wei S."/>
            <person name="Zheng Y."/>
            <person name="Lin W."/>
            <person name="Duan Y."/>
            <person name="Cao H."/>
            <person name="Xiong S."/>
            <person name="Wang X."/>
            <person name="Wei L."/>
            <person name="Li C."/>
            <person name="Ma Q."/>
            <person name="Ju M."/>
            <person name="Zhao R."/>
            <person name="Li G."/>
            <person name="Mu C."/>
            <person name="Tian Q."/>
            <person name="Mei H."/>
            <person name="Zhang T."/>
            <person name="Gao T."/>
            <person name="Zhang H."/>
        </authorList>
    </citation>
    <scope>NUCLEOTIDE SEQUENCE</scope>
    <source>
        <strain evidence="8">K16</strain>
    </source>
</reference>
<feature type="transmembrane region" description="Helical" evidence="7">
    <location>
        <begin position="152"/>
        <end position="177"/>
    </location>
</feature>
<dbReference type="EMBL" id="JACGWL010000011">
    <property type="protein sequence ID" value="KAK4392690.1"/>
    <property type="molecule type" value="Genomic_DNA"/>
</dbReference>
<feature type="transmembrane region" description="Helical" evidence="7">
    <location>
        <begin position="216"/>
        <end position="240"/>
    </location>
</feature>
<feature type="region of interest" description="Disordered" evidence="6">
    <location>
        <begin position="1"/>
        <end position="20"/>
    </location>
</feature>
<dbReference type="AlphaFoldDB" id="A0AAE2BPD2"/>